<dbReference type="Proteomes" id="UP000483078">
    <property type="component" value="Unassembled WGS sequence"/>
</dbReference>
<evidence type="ECO:0000313" key="2">
    <source>
        <dbReference type="Proteomes" id="UP000483078"/>
    </source>
</evidence>
<accession>A0A7C9HMJ1</accession>
<sequence length="222" mass="25433">MKTSWMLPFNETLMTYQYVLFIDEAGDDKAENLKPHTPNGNSEWLCLGGYVVRAEVEPELEARRDALLREIGGKDGGVLHYRKYKPRNRIKICKTISTFPARAFVVCSFKQTMVGHANPRAATVGTDPRQILYNFVIRLLLERVTEFVQTDATEKGHSEPILKIVMASRKGHHFGHFKDYVKKLLKQAKDGETFLDIKEINHEVLRYNRIERAPASTLVFPA</sequence>
<proteinExistence type="predicted"/>
<dbReference type="AlphaFoldDB" id="A0A7C9HMJ1"/>
<reference evidence="1 2" key="1">
    <citation type="submission" date="2019-06" db="EMBL/GenBank/DDBJ databases">
        <title>Enrichment of Autotrophic Halophilic Microorganisms from Red Sea Brine Pool Using Microbial Electrosynthesis System.</title>
        <authorList>
            <person name="Alqahtani M.F."/>
            <person name="Bajracharya S."/>
            <person name="Katuri K.P."/>
            <person name="Ali M."/>
            <person name="Saikaly P.E."/>
        </authorList>
    </citation>
    <scope>NUCLEOTIDE SEQUENCE [LARGE SCALE GENOMIC DNA]</scope>
    <source>
        <strain evidence="1">MES6</strain>
    </source>
</reference>
<evidence type="ECO:0000313" key="1">
    <source>
        <dbReference type="EMBL" id="MTJ05148.1"/>
    </source>
</evidence>
<gene>
    <name evidence="1" type="ORF">FH759_10720</name>
</gene>
<organism evidence="1 2">
    <name type="scientific">Sediminimonas qiaohouensis</name>
    <dbReference type="NCBI Taxonomy" id="552061"/>
    <lineage>
        <taxon>Bacteria</taxon>
        <taxon>Pseudomonadati</taxon>
        <taxon>Pseudomonadota</taxon>
        <taxon>Alphaproteobacteria</taxon>
        <taxon>Rhodobacterales</taxon>
        <taxon>Roseobacteraceae</taxon>
        <taxon>Sediminimonas</taxon>
    </lineage>
</organism>
<name>A0A7C9HMJ1_9RHOB</name>
<dbReference type="EMBL" id="VENJ01000014">
    <property type="protein sequence ID" value="MTJ05148.1"/>
    <property type="molecule type" value="Genomic_DNA"/>
</dbReference>
<comment type="caution">
    <text evidence="1">The sequence shown here is derived from an EMBL/GenBank/DDBJ whole genome shotgun (WGS) entry which is preliminary data.</text>
</comment>
<protein>
    <submittedName>
        <fullName evidence="1">DUF3800 domain-containing protein</fullName>
    </submittedName>
</protein>
<dbReference type="Pfam" id="PF12686">
    <property type="entry name" value="DUF3800"/>
    <property type="match status" value="1"/>
</dbReference>
<dbReference type="InterPro" id="IPR024524">
    <property type="entry name" value="DUF3800"/>
</dbReference>